<dbReference type="GO" id="GO:0004521">
    <property type="term" value="F:RNA endonuclease activity"/>
    <property type="evidence" value="ECO:0007669"/>
    <property type="project" value="TreeGrafter"/>
</dbReference>
<dbReference type="GO" id="GO:0005743">
    <property type="term" value="C:mitochondrial inner membrane"/>
    <property type="evidence" value="ECO:0007669"/>
    <property type="project" value="TreeGrafter"/>
</dbReference>
<dbReference type="EC" id="3.1.30.-" evidence="10"/>
<dbReference type="PROSITE" id="PS01070">
    <property type="entry name" value="NUCLEASE_NON_SPEC"/>
    <property type="match status" value="1"/>
</dbReference>
<dbReference type="RefSeq" id="XP_025347871.1">
    <property type="nucleotide sequence ID" value="XM_025493571.1"/>
</dbReference>
<evidence type="ECO:0000256" key="7">
    <source>
        <dbReference type="ARBA" id="ARBA00022842"/>
    </source>
</evidence>
<dbReference type="PANTHER" id="PTHR13966">
    <property type="entry name" value="ENDONUCLEASE RELATED"/>
    <property type="match status" value="1"/>
</dbReference>
<reference evidence="14 15" key="1">
    <citation type="journal article" date="2018" name="Mol. Biol. Evol.">
        <title>Broad Genomic Sampling Reveals a Smut Pathogenic Ancestry of the Fungal Clade Ustilaginomycotina.</title>
        <authorList>
            <person name="Kijpornyongpan T."/>
            <person name="Mondo S.J."/>
            <person name="Barry K."/>
            <person name="Sandor L."/>
            <person name="Lee J."/>
            <person name="Lipzen A."/>
            <person name="Pangilinan J."/>
            <person name="LaButti K."/>
            <person name="Hainaut M."/>
            <person name="Henrissat B."/>
            <person name="Grigoriev I.V."/>
            <person name="Spatafora J.W."/>
            <person name="Aime M.C."/>
        </authorList>
    </citation>
    <scope>NUCLEOTIDE SEQUENCE [LARGE SCALE GENOMIC DNA]</scope>
    <source>
        <strain evidence="14 15">MCA 4718</strain>
    </source>
</reference>
<dbReference type="AlphaFoldDB" id="A0A316U8B8"/>
<comment type="similarity">
    <text evidence="2 10">Belongs to the DNA/RNA non-specific endonuclease family.</text>
</comment>
<feature type="domain" description="ENPP1-3/EXOG-like endonuclease/phosphodiesterase" evidence="12">
    <location>
        <begin position="96"/>
        <end position="345"/>
    </location>
</feature>
<dbReference type="InterPro" id="IPR001604">
    <property type="entry name" value="Endo_G_ENPP1-like_dom"/>
</dbReference>
<feature type="binding site" evidence="9">
    <location>
        <position position="196"/>
    </location>
    <ligand>
        <name>Mg(2+)</name>
        <dbReference type="ChEBI" id="CHEBI:18420"/>
        <note>catalytic</note>
    </ligand>
</feature>
<evidence type="ECO:0000259" key="13">
    <source>
        <dbReference type="SMART" id="SM00892"/>
    </source>
</evidence>
<proteinExistence type="inferred from homology"/>
<dbReference type="OrthoDB" id="5418055at2759"/>
<dbReference type="GO" id="GO:0005634">
    <property type="term" value="C:nucleus"/>
    <property type="evidence" value="ECO:0007669"/>
    <property type="project" value="TreeGrafter"/>
</dbReference>
<dbReference type="InterPro" id="IPR040255">
    <property type="entry name" value="Non-specific_endonuclease"/>
</dbReference>
<dbReference type="EMBL" id="KZ819327">
    <property type="protein sequence ID" value="PWN20711.1"/>
    <property type="molecule type" value="Genomic_DNA"/>
</dbReference>
<evidence type="ECO:0000256" key="1">
    <source>
        <dbReference type="ARBA" id="ARBA00001946"/>
    </source>
</evidence>
<name>A0A316U8B8_9BASI</name>
<dbReference type="InterPro" id="IPR018524">
    <property type="entry name" value="DNA/RNA_endonuclease_AS"/>
</dbReference>
<evidence type="ECO:0000256" key="6">
    <source>
        <dbReference type="ARBA" id="ARBA00022801"/>
    </source>
</evidence>
<feature type="active site" description="Proton acceptor" evidence="8">
    <location>
        <position position="164"/>
    </location>
</feature>
<dbReference type="GO" id="GO:0000014">
    <property type="term" value="F:single-stranded DNA endodeoxyribonuclease activity"/>
    <property type="evidence" value="ECO:0007669"/>
    <property type="project" value="TreeGrafter"/>
</dbReference>
<keyword evidence="7" id="KW-0460">Magnesium</keyword>
<accession>A0A316U8B8</accession>
<feature type="region of interest" description="Disordered" evidence="11">
    <location>
        <begin position="268"/>
        <end position="290"/>
    </location>
</feature>
<dbReference type="GO" id="GO:0006309">
    <property type="term" value="P:apoptotic DNA fragmentation"/>
    <property type="evidence" value="ECO:0007669"/>
    <property type="project" value="TreeGrafter"/>
</dbReference>
<protein>
    <recommendedName>
        <fullName evidence="10">Endonuclease</fullName>
        <ecNumber evidence="10">3.1.30.-</ecNumber>
    </recommendedName>
</protein>
<keyword evidence="15" id="KW-1185">Reference proteome</keyword>
<evidence type="ECO:0000256" key="5">
    <source>
        <dbReference type="ARBA" id="ARBA00022759"/>
    </source>
</evidence>
<feature type="region of interest" description="Disordered" evidence="11">
    <location>
        <begin position="27"/>
        <end position="59"/>
    </location>
</feature>
<keyword evidence="4 9" id="KW-0479">Metal-binding</keyword>
<dbReference type="STRING" id="1684307.A0A316U8B8"/>
<dbReference type="InterPro" id="IPR020821">
    <property type="entry name" value="ENPP1-3/EXOG-like_nuc-like"/>
</dbReference>
<dbReference type="InterPro" id="IPR044925">
    <property type="entry name" value="His-Me_finger_sf"/>
</dbReference>
<dbReference type="GO" id="GO:0046872">
    <property type="term" value="F:metal ion binding"/>
    <property type="evidence" value="ECO:0007669"/>
    <property type="project" value="UniProtKB-KW"/>
</dbReference>
<keyword evidence="6 10" id="KW-0378">Hydrolase</keyword>
<evidence type="ECO:0000256" key="9">
    <source>
        <dbReference type="PIRSR" id="PIRSR640255-2"/>
    </source>
</evidence>
<dbReference type="Proteomes" id="UP000245942">
    <property type="component" value="Unassembled WGS sequence"/>
</dbReference>
<feature type="compositionally biased region" description="Low complexity" evidence="11">
    <location>
        <begin position="272"/>
        <end position="281"/>
    </location>
</feature>
<sequence length="388" mass="41669">MAPSPLFSISLLAAGAVVGAGTAALLSSRPRRDAVPESKAPAPPLPSQQAPLPSSSSNTFETDLVDRRLLAVAARQAGGAIESSGYPGPVSDLLVHTAYISAYDRRLKHPVWVTESLLKLPLANGQKPSKADRSFSVFMEDERIPEKFRAKMSDYFKSGYDRGHMVAAADAKFSQQAMNETFFLTNIAPQVGEGFNRDYWAHTEDFVRRLTDKFADVYVFTVPLYLPKQDLDGKWKVSYEVIGNPPSVSVPTHFAKVVLGVGRPSAGSNQGLLPSSTSSSTPKPPALTPRGLAGNLLQEKWIGLGAFVIPNTPVPNEVPLKNFVVPVDAVERAAGLSLFPEPVKGVAKQLCSLVDCSIIVRDFSDANKRMKRSNSAPAGLSLPPASKS</sequence>
<dbReference type="PANTHER" id="PTHR13966:SF5">
    <property type="entry name" value="ENDONUCLEASE G, MITOCHONDRIAL"/>
    <property type="match status" value="1"/>
</dbReference>
<feature type="compositionally biased region" description="Low complexity" evidence="11">
    <location>
        <begin position="47"/>
        <end position="57"/>
    </location>
</feature>
<dbReference type="InterPro" id="IPR044929">
    <property type="entry name" value="DNA/RNA_non-sp_Endonuclease_sf"/>
</dbReference>
<dbReference type="CDD" id="cd00091">
    <property type="entry name" value="NUC"/>
    <property type="match status" value="1"/>
</dbReference>
<evidence type="ECO:0000256" key="11">
    <source>
        <dbReference type="SAM" id="MobiDB-lite"/>
    </source>
</evidence>
<dbReference type="SUPFAM" id="SSF54060">
    <property type="entry name" value="His-Me finger endonucleases"/>
    <property type="match status" value="1"/>
</dbReference>
<keyword evidence="5 10" id="KW-0255">Endonuclease</keyword>
<evidence type="ECO:0000256" key="4">
    <source>
        <dbReference type="ARBA" id="ARBA00022723"/>
    </source>
</evidence>
<evidence type="ECO:0000256" key="10">
    <source>
        <dbReference type="RuleBase" id="RU366055"/>
    </source>
</evidence>
<evidence type="ECO:0000256" key="3">
    <source>
        <dbReference type="ARBA" id="ARBA00022722"/>
    </source>
</evidence>
<evidence type="ECO:0000313" key="14">
    <source>
        <dbReference type="EMBL" id="PWN20711.1"/>
    </source>
</evidence>
<dbReference type="FunFam" id="3.40.570.10:FF:000008">
    <property type="entry name" value="Probable NUC1-dna/rna non-specific nuclease, mitochondrial"/>
    <property type="match status" value="1"/>
</dbReference>
<keyword evidence="3 10" id="KW-0540">Nuclease</keyword>
<organism evidence="14 15">
    <name type="scientific">Pseudomicrostroma glucosiphilum</name>
    <dbReference type="NCBI Taxonomy" id="1684307"/>
    <lineage>
        <taxon>Eukaryota</taxon>
        <taxon>Fungi</taxon>
        <taxon>Dikarya</taxon>
        <taxon>Basidiomycota</taxon>
        <taxon>Ustilaginomycotina</taxon>
        <taxon>Exobasidiomycetes</taxon>
        <taxon>Microstromatales</taxon>
        <taxon>Microstromatales incertae sedis</taxon>
        <taxon>Pseudomicrostroma</taxon>
    </lineage>
</organism>
<dbReference type="Gene3D" id="3.40.570.10">
    <property type="entry name" value="Extracellular Endonuclease, subunit A"/>
    <property type="match status" value="1"/>
</dbReference>
<dbReference type="SMART" id="SM00892">
    <property type="entry name" value="Endonuclease_NS"/>
    <property type="match status" value="1"/>
</dbReference>
<evidence type="ECO:0000256" key="8">
    <source>
        <dbReference type="PIRSR" id="PIRSR640255-1"/>
    </source>
</evidence>
<dbReference type="GeneID" id="37015305"/>
<dbReference type="SMART" id="SM00477">
    <property type="entry name" value="NUC"/>
    <property type="match status" value="1"/>
</dbReference>
<evidence type="ECO:0000256" key="2">
    <source>
        <dbReference type="ARBA" id="ARBA00010052"/>
    </source>
</evidence>
<feature type="domain" description="DNA/RNA non-specific endonuclease/pyrophosphatase/phosphodiesterase" evidence="13">
    <location>
        <begin position="95"/>
        <end position="345"/>
    </location>
</feature>
<gene>
    <name evidence="14" type="ORF">BCV69DRAFT_287502</name>
</gene>
<evidence type="ECO:0000259" key="12">
    <source>
        <dbReference type="SMART" id="SM00477"/>
    </source>
</evidence>
<comment type="cofactor">
    <cofactor evidence="1 10">
        <name>Mg(2+)</name>
        <dbReference type="ChEBI" id="CHEBI:18420"/>
    </cofactor>
</comment>
<dbReference type="Pfam" id="PF01223">
    <property type="entry name" value="Endonuclease_NS"/>
    <property type="match status" value="1"/>
</dbReference>
<evidence type="ECO:0000313" key="15">
    <source>
        <dbReference type="Proteomes" id="UP000245942"/>
    </source>
</evidence>
<dbReference type="GO" id="GO:0003676">
    <property type="term" value="F:nucleic acid binding"/>
    <property type="evidence" value="ECO:0007669"/>
    <property type="project" value="InterPro"/>
</dbReference>